<evidence type="ECO:0000256" key="1">
    <source>
        <dbReference type="SAM" id="MobiDB-lite"/>
    </source>
</evidence>
<feature type="region of interest" description="Disordered" evidence="1">
    <location>
        <begin position="1"/>
        <end position="42"/>
    </location>
</feature>
<dbReference type="Proteomes" id="UP001195483">
    <property type="component" value="Unassembled WGS sequence"/>
</dbReference>
<name>A0AAE0RQ00_9BIVA</name>
<sequence length="84" mass="9560">MSVCSTTAAASTKQVRRDNRNPNTRTRANSSHGGLGVDKRDGQGQRYVIMTANVYLSDTRYSLKRRTDKVFSIFQWGREGQYLK</sequence>
<reference evidence="2" key="3">
    <citation type="submission" date="2023-05" db="EMBL/GenBank/DDBJ databases">
        <authorList>
            <person name="Smith C.H."/>
        </authorList>
    </citation>
    <scope>NUCLEOTIDE SEQUENCE</scope>
    <source>
        <strain evidence="2">CHS0354</strain>
        <tissue evidence="2">Mantle</tissue>
    </source>
</reference>
<dbReference type="AlphaFoldDB" id="A0AAE0RQ00"/>
<keyword evidence="3" id="KW-1185">Reference proteome</keyword>
<comment type="caution">
    <text evidence="2">The sequence shown here is derived from an EMBL/GenBank/DDBJ whole genome shotgun (WGS) entry which is preliminary data.</text>
</comment>
<protein>
    <submittedName>
        <fullName evidence="2">Uncharacterized protein</fullName>
    </submittedName>
</protein>
<organism evidence="2 3">
    <name type="scientific">Potamilus streckersoni</name>
    <dbReference type="NCBI Taxonomy" id="2493646"/>
    <lineage>
        <taxon>Eukaryota</taxon>
        <taxon>Metazoa</taxon>
        <taxon>Spiralia</taxon>
        <taxon>Lophotrochozoa</taxon>
        <taxon>Mollusca</taxon>
        <taxon>Bivalvia</taxon>
        <taxon>Autobranchia</taxon>
        <taxon>Heteroconchia</taxon>
        <taxon>Palaeoheterodonta</taxon>
        <taxon>Unionida</taxon>
        <taxon>Unionoidea</taxon>
        <taxon>Unionidae</taxon>
        <taxon>Ambleminae</taxon>
        <taxon>Lampsilini</taxon>
        <taxon>Potamilus</taxon>
    </lineage>
</organism>
<reference evidence="2" key="1">
    <citation type="journal article" date="2021" name="Genome Biol. Evol.">
        <title>A High-Quality Reference Genome for a Parasitic Bivalve with Doubly Uniparental Inheritance (Bivalvia: Unionida).</title>
        <authorList>
            <person name="Smith C.H."/>
        </authorList>
    </citation>
    <scope>NUCLEOTIDE SEQUENCE</scope>
    <source>
        <strain evidence="2">CHS0354</strain>
    </source>
</reference>
<reference evidence="2" key="2">
    <citation type="journal article" date="2021" name="Genome Biol. Evol.">
        <title>Developing a high-quality reference genome for a parasitic bivalve with doubly uniparental inheritance (Bivalvia: Unionida).</title>
        <authorList>
            <person name="Smith C.H."/>
        </authorList>
    </citation>
    <scope>NUCLEOTIDE SEQUENCE</scope>
    <source>
        <strain evidence="2">CHS0354</strain>
        <tissue evidence="2">Mantle</tissue>
    </source>
</reference>
<accession>A0AAE0RQ00</accession>
<dbReference type="EMBL" id="JAEAOA010001578">
    <property type="protein sequence ID" value="KAK3577541.1"/>
    <property type="molecule type" value="Genomic_DNA"/>
</dbReference>
<evidence type="ECO:0000313" key="3">
    <source>
        <dbReference type="Proteomes" id="UP001195483"/>
    </source>
</evidence>
<gene>
    <name evidence="2" type="ORF">CHS0354_026506</name>
</gene>
<proteinExistence type="predicted"/>
<evidence type="ECO:0000313" key="2">
    <source>
        <dbReference type="EMBL" id="KAK3577541.1"/>
    </source>
</evidence>
<feature type="compositionally biased region" description="Polar residues" evidence="1">
    <location>
        <begin position="1"/>
        <end position="13"/>
    </location>
</feature>